<name>A0ABT3XWZ6_9FLAO</name>
<feature type="chain" id="PRO_5046350321" evidence="1">
    <location>
        <begin position="19"/>
        <end position="168"/>
    </location>
</feature>
<evidence type="ECO:0000313" key="3">
    <source>
        <dbReference type="Proteomes" id="UP001073122"/>
    </source>
</evidence>
<accession>A0ABT3XWZ6</accession>
<proteinExistence type="predicted"/>
<reference evidence="2" key="1">
    <citation type="submission" date="2022-10" db="EMBL/GenBank/DDBJ databases">
        <title>Chryseobacterium sp. nov., a novel bacterial species.</title>
        <authorList>
            <person name="Cao Y."/>
        </authorList>
    </citation>
    <scope>NUCLEOTIDE SEQUENCE</scope>
    <source>
        <strain evidence="2">CCTCC AB2015118</strain>
    </source>
</reference>
<organism evidence="2 3">
    <name type="scientific">Chryseobacterium formosus</name>
    <dbReference type="NCBI Taxonomy" id="1537363"/>
    <lineage>
        <taxon>Bacteria</taxon>
        <taxon>Pseudomonadati</taxon>
        <taxon>Bacteroidota</taxon>
        <taxon>Flavobacteriia</taxon>
        <taxon>Flavobacteriales</taxon>
        <taxon>Weeksellaceae</taxon>
        <taxon>Chryseobacterium group</taxon>
        <taxon>Chryseobacterium</taxon>
    </lineage>
</organism>
<dbReference type="RefSeq" id="WP_267267435.1">
    <property type="nucleotide sequence ID" value="NZ_JAOVZW010000030.1"/>
</dbReference>
<protein>
    <submittedName>
        <fullName evidence="2">Uncharacterized protein</fullName>
    </submittedName>
</protein>
<dbReference type="Proteomes" id="UP001073122">
    <property type="component" value="Unassembled WGS sequence"/>
</dbReference>
<keyword evidence="1" id="KW-0732">Signal</keyword>
<feature type="signal peptide" evidence="1">
    <location>
        <begin position="1"/>
        <end position="18"/>
    </location>
</feature>
<evidence type="ECO:0000256" key="1">
    <source>
        <dbReference type="SAM" id="SignalP"/>
    </source>
</evidence>
<keyword evidence="3" id="KW-1185">Reference proteome</keyword>
<dbReference type="EMBL" id="JAOVZW010000030">
    <property type="protein sequence ID" value="MCX8526203.1"/>
    <property type="molecule type" value="Genomic_DNA"/>
</dbReference>
<sequence length="168" mass="19848">MKYFFTLILGLISSLYLAQNENNSREEFTLKLAVDSINYYEQEVKESKYFVKDNILQIYPGEHIFIEAEVKSNIIQSMKVVKENKNPEKTIEVEFSQKISGRKSDGMTLQISNPFDKKLNYNAMKYIVGRNEWLKTSIIPIQPKLTNFEFWNDVIITLVLNDWRLENY</sequence>
<evidence type="ECO:0000313" key="2">
    <source>
        <dbReference type="EMBL" id="MCX8526203.1"/>
    </source>
</evidence>
<comment type="caution">
    <text evidence="2">The sequence shown here is derived from an EMBL/GenBank/DDBJ whole genome shotgun (WGS) entry which is preliminary data.</text>
</comment>
<gene>
    <name evidence="2" type="ORF">OF897_20005</name>
</gene>